<feature type="transmembrane region" description="Helical" evidence="6">
    <location>
        <begin position="214"/>
        <end position="233"/>
    </location>
</feature>
<dbReference type="PANTHER" id="PTHR22911:SF6">
    <property type="entry name" value="SOLUTE CARRIER FAMILY 35 MEMBER G1"/>
    <property type="match status" value="1"/>
</dbReference>
<feature type="domain" description="EamA" evidence="7">
    <location>
        <begin position="157"/>
        <end position="286"/>
    </location>
</feature>
<evidence type="ECO:0000256" key="3">
    <source>
        <dbReference type="ARBA" id="ARBA00022692"/>
    </source>
</evidence>
<protein>
    <submittedName>
        <fullName evidence="8">EamA/RhaT family transporter</fullName>
    </submittedName>
</protein>
<feature type="transmembrane region" description="Helical" evidence="6">
    <location>
        <begin position="155"/>
        <end position="176"/>
    </location>
</feature>
<keyword evidence="5 6" id="KW-0472">Membrane</keyword>
<dbReference type="AlphaFoldDB" id="A0A327MHM3"/>
<dbReference type="GO" id="GO:0016020">
    <property type="term" value="C:membrane"/>
    <property type="evidence" value="ECO:0007669"/>
    <property type="project" value="UniProtKB-SubCell"/>
</dbReference>
<name>A0A327MHM3_9PROT</name>
<organism evidence="8 9">
    <name type="scientific">Roseicella frigidaeris</name>
    <dbReference type="NCBI Taxonomy" id="2230885"/>
    <lineage>
        <taxon>Bacteria</taxon>
        <taxon>Pseudomonadati</taxon>
        <taxon>Pseudomonadota</taxon>
        <taxon>Alphaproteobacteria</taxon>
        <taxon>Acetobacterales</taxon>
        <taxon>Roseomonadaceae</taxon>
        <taxon>Roseicella</taxon>
    </lineage>
</organism>
<dbReference type="Pfam" id="PF00892">
    <property type="entry name" value="EamA"/>
    <property type="match status" value="2"/>
</dbReference>
<reference evidence="9" key="1">
    <citation type="submission" date="2018-06" db="EMBL/GenBank/DDBJ databases">
        <authorList>
            <person name="Khan S.A."/>
        </authorList>
    </citation>
    <scope>NUCLEOTIDE SEQUENCE [LARGE SCALE GENOMIC DNA]</scope>
    <source>
        <strain evidence="9">DB-1506</strain>
    </source>
</reference>
<evidence type="ECO:0000259" key="7">
    <source>
        <dbReference type="Pfam" id="PF00892"/>
    </source>
</evidence>
<evidence type="ECO:0000256" key="1">
    <source>
        <dbReference type="ARBA" id="ARBA00004141"/>
    </source>
</evidence>
<feature type="transmembrane region" description="Helical" evidence="6">
    <location>
        <begin position="12"/>
        <end position="36"/>
    </location>
</feature>
<feature type="transmembrane region" description="Helical" evidence="6">
    <location>
        <begin position="188"/>
        <end position="208"/>
    </location>
</feature>
<keyword evidence="9" id="KW-1185">Reference proteome</keyword>
<comment type="subcellular location">
    <subcellularLocation>
        <location evidence="1">Membrane</location>
        <topology evidence="1">Multi-pass membrane protein</topology>
    </subcellularLocation>
</comment>
<dbReference type="OrthoDB" id="9812899at2"/>
<dbReference type="Proteomes" id="UP000249065">
    <property type="component" value="Unassembled WGS sequence"/>
</dbReference>
<feature type="transmembrane region" description="Helical" evidence="6">
    <location>
        <begin position="42"/>
        <end position="62"/>
    </location>
</feature>
<evidence type="ECO:0000256" key="4">
    <source>
        <dbReference type="ARBA" id="ARBA00022989"/>
    </source>
</evidence>
<evidence type="ECO:0000313" key="8">
    <source>
        <dbReference type="EMBL" id="RAI59688.1"/>
    </source>
</evidence>
<feature type="domain" description="EamA" evidence="7">
    <location>
        <begin position="14"/>
        <end position="145"/>
    </location>
</feature>
<dbReference type="EMBL" id="QLIX01000004">
    <property type="protein sequence ID" value="RAI59688.1"/>
    <property type="molecule type" value="Genomic_DNA"/>
</dbReference>
<feature type="transmembrane region" description="Helical" evidence="6">
    <location>
        <begin position="74"/>
        <end position="97"/>
    </location>
</feature>
<dbReference type="PANTHER" id="PTHR22911">
    <property type="entry name" value="ACYL-MALONYL CONDENSING ENZYME-RELATED"/>
    <property type="match status" value="1"/>
</dbReference>
<dbReference type="InterPro" id="IPR037185">
    <property type="entry name" value="EmrE-like"/>
</dbReference>
<evidence type="ECO:0000313" key="9">
    <source>
        <dbReference type="Proteomes" id="UP000249065"/>
    </source>
</evidence>
<keyword evidence="4 6" id="KW-1133">Transmembrane helix</keyword>
<proteinExistence type="inferred from homology"/>
<evidence type="ECO:0000256" key="2">
    <source>
        <dbReference type="ARBA" id="ARBA00009853"/>
    </source>
</evidence>
<evidence type="ECO:0000256" key="5">
    <source>
        <dbReference type="ARBA" id="ARBA00023136"/>
    </source>
</evidence>
<gene>
    <name evidence="8" type="ORF">DOO78_07330</name>
</gene>
<sequence>MDSSRAESSRALAGLGLMLAATTAFAGMGVCFRLAIQDGLPLPLLPFARGAFTLLILAPWLLRQGPSALATRRPWGHALRCAAGIASFMLYLVAIAWMRLADAVAIMQAKPLWALPLAVLLLGEQLRRERVLAALLGFLGVLVIARPDGAMSETALLGVLAAVASGITGALVMIAMKRMAATEPPPRVVAWYGISSVLVWGPVSALVWDSPSPIALLGLFGGSALAVAGDLLLQAASRRAEIGLLAPVDYAGIPITALFALLLFHEQPGWSLALGTALMLAATLWLAQGARRGARRGARPRG</sequence>
<dbReference type="SUPFAM" id="SSF103481">
    <property type="entry name" value="Multidrug resistance efflux transporter EmrE"/>
    <property type="match status" value="2"/>
</dbReference>
<feature type="transmembrane region" description="Helical" evidence="6">
    <location>
        <begin position="245"/>
        <end position="264"/>
    </location>
</feature>
<keyword evidence="3 6" id="KW-0812">Transmembrane</keyword>
<accession>A0A327MHM3</accession>
<feature type="transmembrane region" description="Helical" evidence="6">
    <location>
        <begin position="131"/>
        <end position="149"/>
    </location>
</feature>
<feature type="transmembrane region" description="Helical" evidence="6">
    <location>
        <begin position="270"/>
        <end position="287"/>
    </location>
</feature>
<evidence type="ECO:0000256" key="6">
    <source>
        <dbReference type="SAM" id="Phobius"/>
    </source>
</evidence>
<dbReference type="InterPro" id="IPR000620">
    <property type="entry name" value="EamA_dom"/>
</dbReference>
<comment type="caution">
    <text evidence="8">The sequence shown here is derived from an EMBL/GenBank/DDBJ whole genome shotgun (WGS) entry which is preliminary data.</text>
</comment>
<comment type="similarity">
    <text evidence="2">Belongs to the drug/metabolite transporter (DMT) superfamily. 10 TMS drug/metabolite exporter (DME) (TC 2.A.7.3) family.</text>
</comment>